<keyword evidence="9" id="KW-1185">Reference proteome</keyword>
<dbReference type="InterPro" id="IPR047141">
    <property type="entry name" value="Stealth"/>
</dbReference>
<evidence type="ECO:0000259" key="4">
    <source>
        <dbReference type="Pfam" id="PF11380"/>
    </source>
</evidence>
<protein>
    <submittedName>
        <fullName evidence="8">Uncharacterized protein</fullName>
    </submittedName>
</protein>
<dbReference type="Proteomes" id="UP000578112">
    <property type="component" value="Unassembled WGS sequence"/>
</dbReference>
<dbReference type="PANTHER" id="PTHR24045">
    <property type="match status" value="1"/>
</dbReference>
<keyword evidence="3" id="KW-0270">Exopolysaccharide synthesis</keyword>
<dbReference type="Pfam" id="PF17103">
    <property type="entry name" value="Stealth_CR4"/>
    <property type="match status" value="1"/>
</dbReference>
<dbReference type="Pfam" id="PF17101">
    <property type="entry name" value="Stealth_CR1"/>
    <property type="match status" value="1"/>
</dbReference>
<feature type="domain" description="Stealth protein CR1 conserved region 1" evidence="5">
    <location>
        <begin position="243"/>
        <end position="270"/>
    </location>
</feature>
<proteinExistence type="inferred from homology"/>
<keyword evidence="2" id="KW-0808">Transferase</keyword>
<dbReference type="EMBL" id="JACHNH010000001">
    <property type="protein sequence ID" value="MBB4763698.1"/>
    <property type="molecule type" value="Genomic_DNA"/>
</dbReference>
<dbReference type="GO" id="GO:0000271">
    <property type="term" value="P:polysaccharide biosynthetic process"/>
    <property type="evidence" value="ECO:0007669"/>
    <property type="project" value="UniProtKB-KW"/>
</dbReference>
<dbReference type="GO" id="GO:0016772">
    <property type="term" value="F:transferase activity, transferring phosphorus-containing groups"/>
    <property type="evidence" value="ECO:0007669"/>
    <property type="project" value="InterPro"/>
</dbReference>
<dbReference type="RefSeq" id="WP_184994971.1">
    <property type="nucleotide sequence ID" value="NZ_BOMK01000020.1"/>
</dbReference>
<evidence type="ECO:0000256" key="1">
    <source>
        <dbReference type="ARBA" id="ARBA00007583"/>
    </source>
</evidence>
<evidence type="ECO:0000313" key="9">
    <source>
        <dbReference type="Proteomes" id="UP000578112"/>
    </source>
</evidence>
<evidence type="ECO:0000259" key="5">
    <source>
        <dbReference type="Pfam" id="PF17101"/>
    </source>
</evidence>
<evidence type="ECO:0000256" key="2">
    <source>
        <dbReference type="ARBA" id="ARBA00022679"/>
    </source>
</evidence>
<evidence type="ECO:0000259" key="6">
    <source>
        <dbReference type="Pfam" id="PF17102"/>
    </source>
</evidence>
<dbReference type="InterPro" id="IPR031356">
    <property type="entry name" value="Stealth_CR4"/>
</dbReference>
<gene>
    <name evidence="8" type="ORF">BJ971_004254</name>
</gene>
<dbReference type="InterPro" id="IPR031357">
    <property type="entry name" value="Stealth_CR3"/>
</dbReference>
<dbReference type="Pfam" id="PF11380">
    <property type="entry name" value="Stealth_CR2"/>
    <property type="match status" value="1"/>
</dbReference>
<dbReference type="PANTHER" id="PTHR24045:SF0">
    <property type="entry name" value="N-ACETYLGLUCOSAMINE-1-PHOSPHOTRANSFERASE SUBUNITS ALPHA_BETA"/>
    <property type="match status" value="1"/>
</dbReference>
<dbReference type="AlphaFoldDB" id="A0A7W7HZQ3"/>
<reference evidence="8 9" key="1">
    <citation type="submission" date="2020-08" db="EMBL/GenBank/DDBJ databases">
        <title>Sequencing the genomes of 1000 actinobacteria strains.</title>
        <authorList>
            <person name="Klenk H.-P."/>
        </authorList>
    </citation>
    <scope>NUCLEOTIDE SEQUENCE [LARGE SCALE GENOMIC DNA]</scope>
    <source>
        <strain evidence="8 9">DSM 43149</strain>
    </source>
</reference>
<name>A0A7W7HZQ3_9ACTN</name>
<sequence>MIAHKLYRLLPKSRRLKMLEVLPPDRRLWLVRRLTRQRALGSPAVAGDLVRARDRGAAVQARVEVGATPAWAWRRNLDAVVAVLDAAEIDYFCVRPHGYQHSAVAVSVEDRARTLSALHGAAGLAGARILAGDVTERGFRAGRTARGGVQVYFPVTDPRGTTVLGSGSACEIEFWRRVPGADGAPDTIVGPRGNEVATALPAEAEIRHVGAATLSPFMPDDDAGPRYRTREEFAGAPAEQVRFPIDAVYTWVDGGDPDWLRRKNAALAALGHQQINIIATNQSRFISRDELRYSLRSMAAFAPWIRRIFLVTDDQIPPWLDDSGPRITVVSHRELFGGTGALPTFNSHAIESRLHRIPGLAEHFIYFNDDMFFGRPVLPTAFFHANGIAKFFQSTAQLEAGPATVHDAPVTAAGKNNRRHIEEHFGVSIAQKMQHVPYALQKSVLEEIEQTLPEDVLRTAEHQFRHPGDLSIPSSLQHYWAFLTRRAVPGSIKYTYADLAHPSTPVQLAFLLAKRHCDVFCLNDTDSAEVALAEQAAMMADFLPHYFPFRSPFELPDDLAEERSAFSATELALAAGRHGKRLVPRQHTKEYVRDNHG</sequence>
<comment type="similarity">
    <text evidence="1">Belongs to the stealth family.</text>
</comment>
<evidence type="ECO:0000256" key="3">
    <source>
        <dbReference type="ARBA" id="ARBA00023169"/>
    </source>
</evidence>
<accession>A0A7W7HZQ3</accession>
<dbReference type="InterPro" id="IPR021520">
    <property type="entry name" value="Stealth_CR2"/>
</dbReference>
<evidence type="ECO:0000313" key="8">
    <source>
        <dbReference type="EMBL" id="MBB4763698.1"/>
    </source>
</evidence>
<feature type="domain" description="Stealth protein CR3 conserved region 3" evidence="6">
    <location>
        <begin position="434"/>
        <end position="481"/>
    </location>
</feature>
<dbReference type="Pfam" id="PF17102">
    <property type="entry name" value="Stealth_CR3"/>
    <property type="match status" value="1"/>
</dbReference>
<feature type="domain" description="Stealth protein CR4 conserved region 4" evidence="7">
    <location>
        <begin position="511"/>
        <end position="563"/>
    </location>
</feature>
<feature type="domain" description="Stealth protein CR2 conserved region 2" evidence="4">
    <location>
        <begin position="284"/>
        <end position="390"/>
    </location>
</feature>
<organism evidence="8 9">
    <name type="scientific">Actinoplanes digitatis</name>
    <dbReference type="NCBI Taxonomy" id="1868"/>
    <lineage>
        <taxon>Bacteria</taxon>
        <taxon>Bacillati</taxon>
        <taxon>Actinomycetota</taxon>
        <taxon>Actinomycetes</taxon>
        <taxon>Micromonosporales</taxon>
        <taxon>Micromonosporaceae</taxon>
        <taxon>Actinoplanes</taxon>
    </lineage>
</organism>
<comment type="caution">
    <text evidence="8">The sequence shown here is derived from an EMBL/GenBank/DDBJ whole genome shotgun (WGS) entry which is preliminary data.</text>
</comment>
<evidence type="ECO:0000259" key="7">
    <source>
        <dbReference type="Pfam" id="PF17103"/>
    </source>
</evidence>
<dbReference type="InterPro" id="IPR031358">
    <property type="entry name" value="Stealth_CR1"/>
</dbReference>